<dbReference type="InterPro" id="IPR037523">
    <property type="entry name" value="VOC_core"/>
</dbReference>
<dbReference type="SUPFAM" id="SSF54593">
    <property type="entry name" value="Glyoxalase/Bleomycin resistance protein/Dihydroxybiphenyl dioxygenase"/>
    <property type="match status" value="1"/>
</dbReference>
<comment type="caution">
    <text evidence="2">The sequence shown here is derived from an EMBL/GenBank/DDBJ whole genome shotgun (WGS) entry which is preliminary data.</text>
</comment>
<proteinExistence type="predicted"/>
<dbReference type="InterPro" id="IPR029068">
    <property type="entry name" value="Glyas_Bleomycin-R_OHBP_Dase"/>
</dbReference>
<gene>
    <name evidence="2" type="ORF">C8A03DRAFT_42754</name>
</gene>
<dbReference type="Gene3D" id="3.10.180.10">
    <property type="entry name" value="2,3-Dihydroxybiphenyl 1,2-Dioxygenase, domain 1"/>
    <property type="match status" value="1"/>
</dbReference>
<dbReference type="Pfam" id="PF22659">
    <property type="entry name" value="YycE-like_C"/>
    <property type="match status" value="1"/>
</dbReference>
<evidence type="ECO:0000313" key="2">
    <source>
        <dbReference type="EMBL" id="KAK4239679.1"/>
    </source>
</evidence>
<name>A0AAN7CCV2_9PEZI</name>
<dbReference type="Pfam" id="PF22658">
    <property type="entry name" value="YycE-like_N"/>
    <property type="match status" value="1"/>
</dbReference>
<evidence type="ECO:0000259" key="1">
    <source>
        <dbReference type="PROSITE" id="PS51819"/>
    </source>
</evidence>
<reference evidence="2" key="1">
    <citation type="journal article" date="2023" name="Mol. Phylogenet. Evol.">
        <title>Genome-scale phylogeny and comparative genomics of the fungal order Sordariales.</title>
        <authorList>
            <person name="Hensen N."/>
            <person name="Bonometti L."/>
            <person name="Westerberg I."/>
            <person name="Brannstrom I.O."/>
            <person name="Guillou S."/>
            <person name="Cros-Aarteil S."/>
            <person name="Calhoun S."/>
            <person name="Haridas S."/>
            <person name="Kuo A."/>
            <person name="Mondo S."/>
            <person name="Pangilinan J."/>
            <person name="Riley R."/>
            <person name="LaButti K."/>
            <person name="Andreopoulos B."/>
            <person name="Lipzen A."/>
            <person name="Chen C."/>
            <person name="Yan M."/>
            <person name="Daum C."/>
            <person name="Ng V."/>
            <person name="Clum A."/>
            <person name="Steindorff A."/>
            <person name="Ohm R.A."/>
            <person name="Martin F."/>
            <person name="Silar P."/>
            <person name="Natvig D.O."/>
            <person name="Lalanne C."/>
            <person name="Gautier V."/>
            <person name="Ament-Velasquez S.L."/>
            <person name="Kruys A."/>
            <person name="Hutchinson M.I."/>
            <person name="Powell A.J."/>
            <person name="Barry K."/>
            <person name="Miller A.N."/>
            <person name="Grigoriev I.V."/>
            <person name="Debuchy R."/>
            <person name="Gladieux P."/>
            <person name="Hiltunen Thoren M."/>
            <person name="Johannesson H."/>
        </authorList>
    </citation>
    <scope>NUCLEOTIDE SEQUENCE</scope>
    <source>
        <strain evidence="2">CBS 532.94</strain>
    </source>
</reference>
<keyword evidence="3" id="KW-1185">Reference proteome</keyword>
<dbReference type="Proteomes" id="UP001303760">
    <property type="component" value="Unassembled WGS sequence"/>
</dbReference>
<dbReference type="Gene3D" id="3.20.20.80">
    <property type="entry name" value="Glycosidases"/>
    <property type="match status" value="1"/>
</dbReference>
<protein>
    <recommendedName>
        <fullName evidence="1">VOC domain-containing protein</fullName>
    </recommendedName>
</protein>
<evidence type="ECO:0000313" key="3">
    <source>
        <dbReference type="Proteomes" id="UP001303760"/>
    </source>
</evidence>
<sequence length="715" mass="79237">MPLNTAHVRIARPTDDIDRLLPFYCDGLGFEVLGRFADHQGFDGIFLGNKPAGYHLEFTRCHGHAAGRAPTPDNLLIFYLPDRDSYEEALARMEKHGFQPVASFNPYWDRCGKTFEDPDGYRVVLANMAPPLVHFLPFYLLNGATLRKMVKSRLWQPCLVAAIIVTAAVDGQQTGNHPDWPRWCGKVYQPGYPNLDPGGQTLPPPVVPGPPLVHVQFQPRYSLYLDSEQYGEFIVNAELSQYHGSPWPNTSSSSKWANKLVFSINLVENDEPLVQNTVSINTTGSIFSFELSRLGKPRLEPIPVVLYGAPEGGVPTWTVTGSLSYLPEKTNGSVTRIDNLHGGLWFRNAASNHSFTPFFPYGFYTSYDGFLRKNDTSLIQHYASLGLNAMTPLTTYFDSAAMLDYMSQTNLCFMYDLREGYKNLSYVRSNTLAARNLDALFAYWTADEPDGWQDPFSAPVAAYELIRALDPYHPVTVTLNCQNYYFGPYSAAADFLMADVYPVGINSTYSKWGTPCNATYGDCGCDNCKGILQDVVSRLEDWGRYESWLGRWGKTKVFNPQAFHGEDYWLRDPSAGESWVMVMLAVNHGAKGIISWVWPTTEVLASAHGALAKVLTSPEVTQFLVGGAGPRRIDVNVLGTAVVDMAGWIVDGKMLVSVVNGGYVDVDSVEVSVPNATVIESTPWGSVEWKLEGEKLSVPLLPALATSLVIVDLRG</sequence>
<dbReference type="EMBL" id="MU860058">
    <property type="protein sequence ID" value="KAK4239679.1"/>
    <property type="molecule type" value="Genomic_DNA"/>
</dbReference>
<dbReference type="InterPro" id="IPR058998">
    <property type="entry name" value="YycE-like_N"/>
</dbReference>
<dbReference type="PROSITE" id="PS51819">
    <property type="entry name" value="VOC"/>
    <property type="match status" value="1"/>
</dbReference>
<accession>A0AAN7CCV2</accession>
<organism evidence="2 3">
    <name type="scientific">Achaetomium macrosporum</name>
    <dbReference type="NCBI Taxonomy" id="79813"/>
    <lineage>
        <taxon>Eukaryota</taxon>
        <taxon>Fungi</taxon>
        <taxon>Dikarya</taxon>
        <taxon>Ascomycota</taxon>
        <taxon>Pezizomycotina</taxon>
        <taxon>Sordariomycetes</taxon>
        <taxon>Sordariomycetidae</taxon>
        <taxon>Sordariales</taxon>
        <taxon>Chaetomiaceae</taxon>
        <taxon>Achaetomium</taxon>
    </lineage>
</organism>
<dbReference type="CDD" id="cd06587">
    <property type="entry name" value="VOC"/>
    <property type="match status" value="1"/>
</dbReference>
<reference evidence="2" key="2">
    <citation type="submission" date="2023-05" db="EMBL/GenBank/DDBJ databases">
        <authorList>
            <consortium name="Lawrence Berkeley National Laboratory"/>
            <person name="Steindorff A."/>
            <person name="Hensen N."/>
            <person name="Bonometti L."/>
            <person name="Westerberg I."/>
            <person name="Brannstrom I.O."/>
            <person name="Guillou S."/>
            <person name="Cros-Aarteil S."/>
            <person name="Calhoun S."/>
            <person name="Haridas S."/>
            <person name="Kuo A."/>
            <person name="Mondo S."/>
            <person name="Pangilinan J."/>
            <person name="Riley R."/>
            <person name="Labutti K."/>
            <person name="Andreopoulos B."/>
            <person name="Lipzen A."/>
            <person name="Chen C."/>
            <person name="Yanf M."/>
            <person name="Daum C."/>
            <person name="Ng V."/>
            <person name="Clum A."/>
            <person name="Ohm R."/>
            <person name="Martin F."/>
            <person name="Silar P."/>
            <person name="Natvig D."/>
            <person name="Lalanne C."/>
            <person name="Gautier V."/>
            <person name="Ament-Velasquez S.L."/>
            <person name="Kruys A."/>
            <person name="Hutchinson M.I."/>
            <person name="Powell A.J."/>
            <person name="Barry K."/>
            <person name="Miller A.N."/>
            <person name="Grigoriev I.V."/>
            <person name="Debuchy R."/>
            <person name="Gladieux P."/>
            <person name="Thoren M.H."/>
            <person name="Johannesson H."/>
        </authorList>
    </citation>
    <scope>NUCLEOTIDE SEQUENCE</scope>
    <source>
        <strain evidence="2">CBS 532.94</strain>
    </source>
</reference>
<dbReference type="AlphaFoldDB" id="A0AAN7CCV2"/>
<dbReference type="InterPro" id="IPR058997">
    <property type="entry name" value="YycE-like_C"/>
</dbReference>
<feature type="domain" description="VOC" evidence="1">
    <location>
        <begin position="4"/>
        <end position="128"/>
    </location>
</feature>